<dbReference type="InterPro" id="IPR055562">
    <property type="entry name" value="DUF7138"/>
</dbReference>
<dbReference type="AlphaFoldDB" id="S8CT42"/>
<name>S8CT42_9LAMI</name>
<proteinExistence type="predicted"/>
<feature type="domain" description="DUF7138" evidence="1">
    <location>
        <begin position="2"/>
        <end position="89"/>
    </location>
</feature>
<accession>S8CT42</accession>
<dbReference type="Proteomes" id="UP000015453">
    <property type="component" value="Unassembled WGS sequence"/>
</dbReference>
<dbReference type="Pfam" id="PF23596">
    <property type="entry name" value="DUF7138"/>
    <property type="match status" value="1"/>
</dbReference>
<evidence type="ECO:0000313" key="3">
    <source>
        <dbReference type="Proteomes" id="UP000015453"/>
    </source>
</evidence>
<dbReference type="EMBL" id="AUSU01001683">
    <property type="protein sequence ID" value="EPS70429.1"/>
    <property type="molecule type" value="Genomic_DNA"/>
</dbReference>
<dbReference type="OrthoDB" id="778072at2759"/>
<protein>
    <recommendedName>
        <fullName evidence="1">DUF7138 domain-containing protein</fullName>
    </recommendedName>
</protein>
<evidence type="ECO:0000313" key="2">
    <source>
        <dbReference type="EMBL" id="EPS70429.1"/>
    </source>
</evidence>
<evidence type="ECO:0000259" key="1">
    <source>
        <dbReference type="Pfam" id="PF23596"/>
    </source>
</evidence>
<keyword evidence="3" id="KW-1185">Reference proteome</keyword>
<dbReference type="PANTHER" id="PTHR36351">
    <property type="entry name" value="EMBRYO SAC DEVELOPMENT ARREST 12"/>
    <property type="match status" value="1"/>
</dbReference>
<dbReference type="PANTHER" id="PTHR36351:SF1">
    <property type="entry name" value="EMBRYO SAC DEVELOPMENT ARREST 12"/>
    <property type="match status" value="1"/>
</dbReference>
<sequence>MKEFPLLLFDGERESYVGDITIHPTYEFKPFQFMISGRIGVSPKKFSIYLLDRRTTPTPPFSENRRKIPVTGKVNFGFICNQTGCCFLVVMKRRRQNRCLVVEEADDSSAECDRAADGSNNRIEQQPAMQSRMPERLPLQQRHEFMASWQNYLISLSDRSWERRRLNERGFDSLDRRDSRHGSIEAEICDAGRLQNSQPTVLHCSDCSDSDADTTSFHCCVNDTIIHGFYKSIFGPISRPKPDFVPFSLF</sequence>
<comment type="caution">
    <text evidence="2">The sequence shown here is derived from an EMBL/GenBank/DDBJ whole genome shotgun (WGS) entry which is preliminary data.</text>
</comment>
<organism evidence="2 3">
    <name type="scientific">Genlisea aurea</name>
    <dbReference type="NCBI Taxonomy" id="192259"/>
    <lineage>
        <taxon>Eukaryota</taxon>
        <taxon>Viridiplantae</taxon>
        <taxon>Streptophyta</taxon>
        <taxon>Embryophyta</taxon>
        <taxon>Tracheophyta</taxon>
        <taxon>Spermatophyta</taxon>
        <taxon>Magnoliopsida</taxon>
        <taxon>eudicotyledons</taxon>
        <taxon>Gunneridae</taxon>
        <taxon>Pentapetalae</taxon>
        <taxon>asterids</taxon>
        <taxon>lamiids</taxon>
        <taxon>Lamiales</taxon>
        <taxon>Lentibulariaceae</taxon>
        <taxon>Genlisea</taxon>
    </lineage>
</organism>
<gene>
    <name evidence="2" type="ORF">M569_04334</name>
</gene>
<reference evidence="2 3" key="1">
    <citation type="journal article" date="2013" name="BMC Genomics">
        <title>The miniature genome of a carnivorous plant Genlisea aurea contains a low number of genes and short non-coding sequences.</title>
        <authorList>
            <person name="Leushkin E.V."/>
            <person name="Sutormin R.A."/>
            <person name="Nabieva E.R."/>
            <person name="Penin A.A."/>
            <person name="Kondrashov A.S."/>
            <person name="Logacheva M.D."/>
        </authorList>
    </citation>
    <scope>NUCLEOTIDE SEQUENCE [LARGE SCALE GENOMIC DNA]</scope>
</reference>